<dbReference type="InterPro" id="IPR015330">
    <property type="entry name" value="DNA_primase/pol_bifunc_N"/>
</dbReference>
<feature type="domain" description="DNA primase/polymerase bifunctional N-terminal" evidence="2">
    <location>
        <begin position="16"/>
        <end position="198"/>
    </location>
</feature>
<dbReference type="RefSeq" id="WP_242772653.1">
    <property type="nucleotide sequence ID" value="NZ_JALDAY010000011.1"/>
</dbReference>
<evidence type="ECO:0000259" key="2">
    <source>
        <dbReference type="SMART" id="SM00943"/>
    </source>
</evidence>
<dbReference type="EMBL" id="JALDAY010000011">
    <property type="protein sequence ID" value="MCI3276259.1"/>
    <property type="molecule type" value="Genomic_DNA"/>
</dbReference>
<dbReference type="SMART" id="SM00942">
    <property type="entry name" value="PriCT_1"/>
    <property type="match status" value="1"/>
</dbReference>
<evidence type="ECO:0000313" key="4">
    <source>
        <dbReference type="Proteomes" id="UP001165269"/>
    </source>
</evidence>
<dbReference type="SUPFAM" id="SSF56747">
    <property type="entry name" value="Prim-pol domain"/>
    <property type="match status" value="1"/>
</dbReference>
<reference evidence="3" key="1">
    <citation type="submission" date="2022-03" db="EMBL/GenBank/DDBJ databases">
        <title>Streptomyces 7R015 and 7R016 isolated from Barleria lupulina in Thailand.</title>
        <authorList>
            <person name="Kanchanasin P."/>
            <person name="Phongsopitanun W."/>
            <person name="Tanasupawat S."/>
        </authorList>
    </citation>
    <scope>NUCLEOTIDE SEQUENCE</scope>
    <source>
        <strain evidence="3">7R015</strain>
    </source>
</reference>
<dbReference type="InterPro" id="IPR014820">
    <property type="entry name" value="PriCT_1"/>
</dbReference>
<accession>A0ABS9YGB6</accession>
<evidence type="ECO:0000313" key="3">
    <source>
        <dbReference type="EMBL" id="MCI3276259.1"/>
    </source>
</evidence>
<organism evidence="3 4">
    <name type="scientific">Streptomyces cylindrosporus</name>
    <dbReference type="NCBI Taxonomy" id="2927583"/>
    <lineage>
        <taxon>Bacteria</taxon>
        <taxon>Bacillati</taxon>
        <taxon>Actinomycetota</taxon>
        <taxon>Actinomycetes</taxon>
        <taxon>Kitasatosporales</taxon>
        <taxon>Streptomycetaceae</taxon>
        <taxon>Streptomyces</taxon>
    </lineage>
</organism>
<sequence length="293" mass="30535">MNEPHHPAHAAALAHALRAADRGLAVIPLSRTKLPAVRSPHRAEPRRIRCHGECGQIGHGIHDATTDPTAVRALFAAAPWATGYGIACGRTPHHLIGIDLDVKNDVDGIANFEALAVDRGFAVPASITVATPSGGRHLWLRGPADRTVPNSVGRLAPGIDVRGTGGYLVGPGSTTNRGTYTLAPGTEHQALAAVPDALLQLLAPPAVASHRSMPALPIAGRQAVALVQFVLDAPDGQRNDRLYWAACRAHETTDAPALAAALIEAAVRIGLPEPEARATVTSAARRISARGAR</sequence>
<keyword evidence="4" id="KW-1185">Reference proteome</keyword>
<dbReference type="Pfam" id="PF09250">
    <property type="entry name" value="Prim-Pol"/>
    <property type="match status" value="1"/>
</dbReference>
<gene>
    <name evidence="3" type="ORF">MQP27_34800</name>
</gene>
<dbReference type="CDD" id="cd04859">
    <property type="entry name" value="Prim_Pol"/>
    <property type="match status" value="1"/>
</dbReference>
<dbReference type="SMART" id="SM00943">
    <property type="entry name" value="Prim-Pol"/>
    <property type="match status" value="1"/>
</dbReference>
<protein>
    <submittedName>
        <fullName evidence="3">Bifunctional DNA primase/polymerase</fullName>
    </submittedName>
</protein>
<proteinExistence type="predicted"/>
<name>A0ABS9YGB6_9ACTN</name>
<feature type="domain" description="Primase C-terminal 1" evidence="1">
    <location>
        <begin position="227"/>
        <end position="289"/>
    </location>
</feature>
<evidence type="ECO:0000259" key="1">
    <source>
        <dbReference type="SMART" id="SM00942"/>
    </source>
</evidence>
<comment type="caution">
    <text evidence="3">The sequence shown here is derived from an EMBL/GenBank/DDBJ whole genome shotgun (WGS) entry which is preliminary data.</text>
</comment>
<dbReference type="Proteomes" id="UP001165269">
    <property type="component" value="Unassembled WGS sequence"/>
</dbReference>